<sequence length="179" mass="20332">MSRPRKPRPPLERAQLSDLALHYAGRYMTTAKKLEDYLRRKLRERGWAGDGDPPVDEIVAKCVEQRFVDDEAYAAAKSDALLRRGYGAQRISQALHHAGVSGDIRDEHAPEERDRRMAALALARRRRFGPFSRVTVDQPLREKQVAAMMRAGHAPHHARAIVDARSENEAEEWVADTED</sequence>
<dbReference type="Proteomes" id="UP000429229">
    <property type="component" value="Unassembled WGS sequence"/>
</dbReference>
<dbReference type="GO" id="GO:0005737">
    <property type="term" value="C:cytoplasm"/>
    <property type="evidence" value="ECO:0007669"/>
    <property type="project" value="UniProtKB-SubCell"/>
</dbReference>
<evidence type="ECO:0000256" key="3">
    <source>
        <dbReference type="ARBA" id="ARBA00018111"/>
    </source>
</evidence>
<evidence type="ECO:0000256" key="4">
    <source>
        <dbReference type="ARBA" id="ARBA00022490"/>
    </source>
</evidence>
<dbReference type="InterPro" id="IPR053924">
    <property type="entry name" value="RecX_HTH_2nd"/>
</dbReference>
<protein>
    <recommendedName>
        <fullName evidence="3">Regulatory protein RecX</fullName>
    </recommendedName>
</protein>
<evidence type="ECO:0000313" key="6">
    <source>
        <dbReference type="EMBL" id="MXP08846.1"/>
    </source>
</evidence>
<dbReference type="OrthoDB" id="7432442at2"/>
<organism evidence="6 7">
    <name type="scientific">Alteriqipengyuania halimionae</name>
    <dbReference type="NCBI Taxonomy" id="1926630"/>
    <lineage>
        <taxon>Bacteria</taxon>
        <taxon>Pseudomonadati</taxon>
        <taxon>Pseudomonadota</taxon>
        <taxon>Alphaproteobacteria</taxon>
        <taxon>Sphingomonadales</taxon>
        <taxon>Erythrobacteraceae</taxon>
        <taxon>Alteriqipengyuania</taxon>
    </lineage>
</organism>
<dbReference type="Pfam" id="PF02631">
    <property type="entry name" value="RecX_HTH2"/>
    <property type="match status" value="1"/>
</dbReference>
<comment type="caution">
    <text evidence="6">The sequence shown here is derived from an EMBL/GenBank/DDBJ whole genome shotgun (WGS) entry which is preliminary data.</text>
</comment>
<accession>A0A6I4TZB0</accession>
<dbReference type="Gene3D" id="1.10.10.10">
    <property type="entry name" value="Winged helix-like DNA-binding domain superfamily/Winged helix DNA-binding domain"/>
    <property type="match status" value="1"/>
</dbReference>
<proteinExistence type="inferred from homology"/>
<dbReference type="AlphaFoldDB" id="A0A6I4TZB0"/>
<comment type="subcellular location">
    <subcellularLocation>
        <location evidence="1">Cytoplasm</location>
    </subcellularLocation>
</comment>
<reference evidence="6 7" key="1">
    <citation type="submission" date="2019-12" db="EMBL/GenBank/DDBJ databases">
        <title>Genomic-based taxomic classification of the family Erythrobacteraceae.</title>
        <authorList>
            <person name="Xu L."/>
        </authorList>
    </citation>
    <scope>NUCLEOTIDE SEQUENCE [LARGE SCALE GENOMIC DNA]</scope>
    <source>
        <strain evidence="6 7">LMG 29519</strain>
    </source>
</reference>
<keyword evidence="7" id="KW-1185">Reference proteome</keyword>
<evidence type="ECO:0000256" key="2">
    <source>
        <dbReference type="ARBA" id="ARBA00009695"/>
    </source>
</evidence>
<dbReference type="InterPro" id="IPR036388">
    <property type="entry name" value="WH-like_DNA-bd_sf"/>
</dbReference>
<evidence type="ECO:0000259" key="5">
    <source>
        <dbReference type="Pfam" id="PF02631"/>
    </source>
</evidence>
<comment type="similarity">
    <text evidence="2">Belongs to the RecX family.</text>
</comment>
<dbReference type="RefSeq" id="WP_160615365.1">
    <property type="nucleotide sequence ID" value="NZ_WTYR01000001.1"/>
</dbReference>
<keyword evidence="4" id="KW-0963">Cytoplasm</keyword>
<name>A0A6I4TZB0_9SPHN</name>
<gene>
    <name evidence="6" type="ORF">GRI68_01455</name>
</gene>
<feature type="domain" description="RecX second three-helical" evidence="5">
    <location>
        <begin position="69"/>
        <end position="107"/>
    </location>
</feature>
<evidence type="ECO:0000256" key="1">
    <source>
        <dbReference type="ARBA" id="ARBA00004496"/>
    </source>
</evidence>
<dbReference type="EMBL" id="WTYR01000001">
    <property type="protein sequence ID" value="MXP08846.1"/>
    <property type="molecule type" value="Genomic_DNA"/>
</dbReference>
<evidence type="ECO:0000313" key="7">
    <source>
        <dbReference type="Proteomes" id="UP000429229"/>
    </source>
</evidence>